<comment type="caution">
    <text evidence="2">The sequence shown here is derived from an EMBL/GenBank/DDBJ whole genome shotgun (WGS) entry which is preliminary data.</text>
</comment>
<dbReference type="AlphaFoldDB" id="A0A225UVA8"/>
<sequence length="146" mass="16543">MSGLEGRNLWCRLSRVIGKDGHTAPYGVLSRPLSDIGMGSTRTSPEKYRIQARDKDLYKKEEKRYEQWLATQPSAVARPEYTYPTLILQHEENETDSDNNLHEDRSDVKRSTMEESADIWVANTGVTVRTSDEDSSCSEAATTRSN</sequence>
<accession>A0A225UVA8</accession>
<keyword evidence="3" id="KW-1185">Reference proteome</keyword>
<name>A0A225UVA8_9STRA</name>
<gene>
    <name evidence="2" type="ORF">PHMEG_00032710</name>
</gene>
<protein>
    <recommendedName>
        <fullName evidence="4">Eukaryotic/viral aspartic protease</fullName>
    </recommendedName>
</protein>
<proteinExistence type="predicted"/>
<evidence type="ECO:0000313" key="3">
    <source>
        <dbReference type="Proteomes" id="UP000198211"/>
    </source>
</evidence>
<dbReference type="Proteomes" id="UP000198211">
    <property type="component" value="Unassembled WGS sequence"/>
</dbReference>
<feature type="non-terminal residue" evidence="2">
    <location>
        <position position="146"/>
    </location>
</feature>
<reference evidence="3" key="1">
    <citation type="submission" date="2017-03" db="EMBL/GenBank/DDBJ databases">
        <title>Phytopthora megakarya and P. palmivora, two closely related causual agents of cacao black pod achieved similar genome size and gene model numbers by different mechanisms.</title>
        <authorList>
            <person name="Ali S."/>
            <person name="Shao J."/>
            <person name="Larry D.J."/>
            <person name="Kronmiller B."/>
            <person name="Shen D."/>
            <person name="Strem M.D."/>
            <person name="Melnick R.L."/>
            <person name="Guiltinan M.J."/>
            <person name="Tyler B.M."/>
            <person name="Meinhardt L.W."/>
            <person name="Bailey B.A."/>
        </authorList>
    </citation>
    <scope>NUCLEOTIDE SEQUENCE [LARGE SCALE GENOMIC DNA]</scope>
    <source>
        <strain evidence="3">zdho120</strain>
    </source>
</reference>
<evidence type="ECO:0008006" key="4">
    <source>
        <dbReference type="Google" id="ProtNLM"/>
    </source>
</evidence>
<dbReference type="EMBL" id="NBNE01011084">
    <property type="protein sequence ID" value="OWY96901.1"/>
    <property type="molecule type" value="Genomic_DNA"/>
</dbReference>
<feature type="region of interest" description="Disordered" evidence="1">
    <location>
        <begin position="88"/>
        <end position="117"/>
    </location>
</feature>
<evidence type="ECO:0000256" key="1">
    <source>
        <dbReference type="SAM" id="MobiDB-lite"/>
    </source>
</evidence>
<evidence type="ECO:0000313" key="2">
    <source>
        <dbReference type="EMBL" id="OWY96901.1"/>
    </source>
</evidence>
<feature type="compositionally biased region" description="Basic and acidic residues" evidence="1">
    <location>
        <begin position="99"/>
        <end position="113"/>
    </location>
</feature>
<organism evidence="2 3">
    <name type="scientific">Phytophthora megakarya</name>
    <dbReference type="NCBI Taxonomy" id="4795"/>
    <lineage>
        <taxon>Eukaryota</taxon>
        <taxon>Sar</taxon>
        <taxon>Stramenopiles</taxon>
        <taxon>Oomycota</taxon>
        <taxon>Peronosporomycetes</taxon>
        <taxon>Peronosporales</taxon>
        <taxon>Peronosporaceae</taxon>
        <taxon>Phytophthora</taxon>
    </lineage>
</organism>